<reference evidence="2" key="2">
    <citation type="submission" date="2014-07" db="EMBL/GenBank/DDBJ databases">
        <authorList>
            <person name="Hull J."/>
        </authorList>
    </citation>
    <scope>NUCLEOTIDE SEQUENCE</scope>
</reference>
<accession>A0A0A9W4V4</accession>
<evidence type="ECO:0000256" key="1">
    <source>
        <dbReference type="SAM" id="MobiDB-lite"/>
    </source>
</evidence>
<sequence length="203" mass="24241">MRSLCIGGDICRTNYRFFKPVRVTYNGVELEVVRIRRRIEMPGNLVQVSNYYMTTAGQLMGITFNDPYPFDTPFWLQVDPKAVLNRHRIVSPERIVPLRERYMCDPELKQFYEDEVERLTIVNKTYVRDHPPIRSSLKAVFQDLLNDKPHRVIAFIQDFFFEGYRFKESTNFYRLPPDNENYSYEEKRKSQSERASTITQEVM</sequence>
<dbReference type="AlphaFoldDB" id="A0A0A9W4V4"/>
<evidence type="ECO:0000313" key="2">
    <source>
        <dbReference type="EMBL" id="JAF99889.1"/>
    </source>
</evidence>
<feature type="region of interest" description="Disordered" evidence="1">
    <location>
        <begin position="183"/>
        <end position="203"/>
    </location>
</feature>
<feature type="compositionally biased region" description="Polar residues" evidence="1">
    <location>
        <begin position="193"/>
        <end position="203"/>
    </location>
</feature>
<organism evidence="2">
    <name type="scientific">Lygus hesperus</name>
    <name type="common">Western plant bug</name>
    <dbReference type="NCBI Taxonomy" id="30085"/>
    <lineage>
        <taxon>Eukaryota</taxon>
        <taxon>Metazoa</taxon>
        <taxon>Ecdysozoa</taxon>
        <taxon>Arthropoda</taxon>
        <taxon>Hexapoda</taxon>
        <taxon>Insecta</taxon>
        <taxon>Pterygota</taxon>
        <taxon>Neoptera</taxon>
        <taxon>Paraneoptera</taxon>
        <taxon>Hemiptera</taxon>
        <taxon>Heteroptera</taxon>
        <taxon>Panheteroptera</taxon>
        <taxon>Cimicomorpha</taxon>
        <taxon>Miridae</taxon>
        <taxon>Mirini</taxon>
        <taxon>Lygus</taxon>
    </lineage>
</organism>
<gene>
    <name evidence="2" type="ORF">CM83_22128</name>
</gene>
<proteinExistence type="predicted"/>
<reference evidence="2" key="1">
    <citation type="journal article" date="2014" name="PLoS ONE">
        <title>Transcriptome-Based Identification of ABC Transporters in the Western Tarnished Plant Bug Lygus hesperus.</title>
        <authorList>
            <person name="Hull J.J."/>
            <person name="Chaney K."/>
            <person name="Geib S.M."/>
            <person name="Fabrick J.A."/>
            <person name="Brent C.S."/>
            <person name="Walsh D."/>
            <person name="Lavine L.C."/>
        </authorList>
    </citation>
    <scope>NUCLEOTIDE SEQUENCE</scope>
</reference>
<name>A0A0A9W4V4_LYGHE</name>
<dbReference type="EMBL" id="GBHO01043714">
    <property type="protein sequence ID" value="JAF99889.1"/>
    <property type="molecule type" value="Transcribed_RNA"/>
</dbReference>
<protein>
    <submittedName>
        <fullName evidence="2">Uncharacterized protein</fullName>
    </submittedName>
</protein>